<feature type="domain" description="Chemokine interleukin-8-like" evidence="4">
    <location>
        <begin position="36"/>
        <end position="61"/>
    </location>
</feature>
<protein>
    <recommendedName>
        <fullName evidence="4">Chemokine interleukin-8-like domain-containing protein</fullName>
    </recommendedName>
</protein>
<evidence type="ECO:0000256" key="1">
    <source>
        <dbReference type="ARBA" id="ARBA00022514"/>
    </source>
</evidence>
<dbReference type="GO" id="GO:0005615">
    <property type="term" value="C:extracellular space"/>
    <property type="evidence" value="ECO:0007669"/>
    <property type="project" value="UniProtKB-KW"/>
</dbReference>
<proteinExistence type="predicted"/>
<dbReference type="GO" id="GO:0006955">
    <property type="term" value="P:immune response"/>
    <property type="evidence" value="ECO:0007669"/>
    <property type="project" value="InterPro"/>
</dbReference>
<dbReference type="InterPro" id="IPR036048">
    <property type="entry name" value="Interleukin_8-like_sf"/>
</dbReference>
<accession>A0A1A6GH64</accession>
<keyword evidence="6" id="KW-1185">Reference proteome</keyword>
<feature type="non-terminal residue" evidence="5">
    <location>
        <position position="1"/>
    </location>
</feature>
<dbReference type="OrthoDB" id="9930747at2759"/>
<dbReference type="Gene3D" id="2.40.50.40">
    <property type="match status" value="1"/>
</dbReference>
<dbReference type="Pfam" id="PF00048">
    <property type="entry name" value="IL8"/>
    <property type="match status" value="1"/>
</dbReference>
<feature type="region of interest" description="Disordered" evidence="3">
    <location>
        <begin position="1"/>
        <end position="26"/>
    </location>
</feature>
<organism evidence="5 6">
    <name type="scientific">Neotoma lepida</name>
    <name type="common">Desert woodrat</name>
    <dbReference type="NCBI Taxonomy" id="56216"/>
    <lineage>
        <taxon>Eukaryota</taxon>
        <taxon>Metazoa</taxon>
        <taxon>Chordata</taxon>
        <taxon>Craniata</taxon>
        <taxon>Vertebrata</taxon>
        <taxon>Euteleostomi</taxon>
        <taxon>Mammalia</taxon>
        <taxon>Eutheria</taxon>
        <taxon>Euarchontoglires</taxon>
        <taxon>Glires</taxon>
        <taxon>Rodentia</taxon>
        <taxon>Myomorpha</taxon>
        <taxon>Muroidea</taxon>
        <taxon>Cricetidae</taxon>
        <taxon>Neotominae</taxon>
        <taxon>Neotoma</taxon>
    </lineage>
</organism>
<evidence type="ECO:0000259" key="4">
    <source>
        <dbReference type="Pfam" id="PF00048"/>
    </source>
</evidence>
<feature type="compositionally biased region" description="Polar residues" evidence="3">
    <location>
        <begin position="1"/>
        <end position="14"/>
    </location>
</feature>
<keyword evidence="1" id="KW-0202">Cytokine</keyword>
<evidence type="ECO:0000256" key="2">
    <source>
        <dbReference type="ARBA" id="ARBA00023157"/>
    </source>
</evidence>
<feature type="non-terminal residue" evidence="5">
    <location>
        <position position="98"/>
    </location>
</feature>
<evidence type="ECO:0000256" key="3">
    <source>
        <dbReference type="SAM" id="MobiDB-lite"/>
    </source>
</evidence>
<dbReference type="AlphaFoldDB" id="A0A1A6GH64"/>
<dbReference type="InterPro" id="IPR001811">
    <property type="entry name" value="Chemokine_IL8-like_dom"/>
</dbReference>
<name>A0A1A6GH64_NEOLE</name>
<dbReference type="Proteomes" id="UP000092124">
    <property type="component" value="Unassembled WGS sequence"/>
</dbReference>
<dbReference type="GO" id="GO:0008009">
    <property type="term" value="F:chemokine activity"/>
    <property type="evidence" value="ECO:0007669"/>
    <property type="project" value="InterPro"/>
</dbReference>
<dbReference type="EMBL" id="LZPO01097159">
    <property type="protein sequence ID" value="OBS64627.1"/>
    <property type="molecule type" value="Genomic_DNA"/>
</dbReference>
<comment type="caution">
    <text evidence="5">The sequence shown here is derived from an EMBL/GenBank/DDBJ whole genome shotgun (WGS) entry which is preliminary data.</text>
</comment>
<keyword evidence="2" id="KW-1015">Disulfide bond</keyword>
<evidence type="ECO:0000313" key="6">
    <source>
        <dbReference type="Proteomes" id="UP000092124"/>
    </source>
</evidence>
<dbReference type="SUPFAM" id="SSF54117">
    <property type="entry name" value="Interleukin 8-like chemokines"/>
    <property type="match status" value="1"/>
</dbReference>
<reference evidence="5 6" key="1">
    <citation type="submission" date="2016-06" db="EMBL/GenBank/DDBJ databases">
        <title>The Draft Genome Sequence and Annotation of the Desert Woodrat Neotoma lepida.</title>
        <authorList>
            <person name="Campbell M."/>
            <person name="Oakeson K.F."/>
            <person name="Yandell M."/>
            <person name="Halpert J.R."/>
            <person name="Dearing D."/>
        </authorList>
    </citation>
    <scope>NUCLEOTIDE SEQUENCE [LARGE SCALE GENOMIC DNA]</scope>
    <source>
        <strain evidence="5">417</strain>
        <tissue evidence="5">Liver</tissue>
    </source>
</reference>
<sequence length="98" mass="11114">QHTLQADTSSQDHNGTGGSIKPSDTWRGDLACTMKLFHFRQKGKVCVNPEDKNVKRAMQILNARNKGVFGQQSERLEVWVVLGVEPEPHRKLHPEDPR</sequence>
<evidence type="ECO:0000313" key="5">
    <source>
        <dbReference type="EMBL" id="OBS64627.1"/>
    </source>
</evidence>
<gene>
    <name evidence="5" type="ORF">A6R68_06834</name>
</gene>